<protein>
    <submittedName>
        <fullName evidence="1">Uncharacterized protein</fullName>
    </submittedName>
</protein>
<organism evidence="1 2">
    <name type="scientific">Araneus ventricosus</name>
    <name type="common">Orbweaver spider</name>
    <name type="synonym">Epeira ventricosa</name>
    <dbReference type="NCBI Taxonomy" id="182803"/>
    <lineage>
        <taxon>Eukaryota</taxon>
        <taxon>Metazoa</taxon>
        <taxon>Ecdysozoa</taxon>
        <taxon>Arthropoda</taxon>
        <taxon>Chelicerata</taxon>
        <taxon>Arachnida</taxon>
        <taxon>Araneae</taxon>
        <taxon>Araneomorphae</taxon>
        <taxon>Entelegynae</taxon>
        <taxon>Araneoidea</taxon>
        <taxon>Araneidae</taxon>
        <taxon>Araneus</taxon>
    </lineage>
</organism>
<reference evidence="1 2" key="1">
    <citation type="journal article" date="2019" name="Sci. Rep.">
        <title>Orb-weaving spider Araneus ventricosus genome elucidates the spidroin gene catalogue.</title>
        <authorList>
            <person name="Kono N."/>
            <person name="Nakamura H."/>
            <person name="Ohtoshi R."/>
            <person name="Moran D.A.P."/>
            <person name="Shinohara A."/>
            <person name="Yoshida Y."/>
            <person name="Fujiwara M."/>
            <person name="Mori M."/>
            <person name="Tomita M."/>
            <person name="Arakawa K."/>
        </authorList>
    </citation>
    <scope>NUCLEOTIDE SEQUENCE [LARGE SCALE GENOMIC DNA]</scope>
</reference>
<dbReference type="Proteomes" id="UP000499080">
    <property type="component" value="Unassembled WGS sequence"/>
</dbReference>
<accession>A0A4Y2DCG4</accession>
<name>A0A4Y2DCG4_ARAVE</name>
<gene>
    <name evidence="1" type="ORF">AVEN_246578_1</name>
</gene>
<dbReference type="EMBL" id="BGPR01000343">
    <property type="protein sequence ID" value="GBM14410.1"/>
    <property type="molecule type" value="Genomic_DNA"/>
</dbReference>
<proteinExistence type="predicted"/>
<sequence>MLALCFIDPHKPSITGWQVTLSAFLLLVPELFEEKKFVLLSRFNQDALENYFSQVRLMTIPLQWTSCTRTRMLLAELMFAMCGNANYEPDDNIILESTQIIPQTDEYCLDLVIDEPSWIAQKHRKIGMIWSSTCHLCGRLHFKKNFRKSTVNSANQIYASNATTATIIFLSFKEFANSKTGLQYPSQLFAAMVWFGFGTGLLKIQLVCGPQWRSKGKRRTGHDAIISPLVVISSLAIVNGARGKVIILRPQYLTLKGGIDALSFCFHGAL</sequence>
<dbReference type="OrthoDB" id="6769653at2759"/>
<evidence type="ECO:0000313" key="2">
    <source>
        <dbReference type="Proteomes" id="UP000499080"/>
    </source>
</evidence>
<comment type="caution">
    <text evidence="1">The sequence shown here is derived from an EMBL/GenBank/DDBJ whole genome shotgun (WGS) entry which is preliminary data.</text>
</comment>
<evidence type="ECO:0000313" key="1">
    <source>
        <dbReference type="EMBL" id="GBM14410.1"/>
    </source>
</evidence>
<dbReference type="AlphaFoldDB" id="A0A4Y2DCG4"/>
<keyword evidence="2" id="KW-1185">Reference proteome</keyword>